<organism evidence="2 4">
    <name type="scientific">Pichia sorbitophila (strain ATCC MYA-4447 / BCRC 22081 / CBS 7064 / NBRC 10061 / NRRL Y-12695)</name>
    <name type="common">Hybrid yeast</name>
    <dbReference type="NCBI Taxonomy" id="559304"/>
    <lineage>
        <taxon>Eukaryota</taxon>
        <taxon>Fungi</taxon>
        <taxon>Dikarya</taxon>
        <taxon>Ascomycota</taxon>
        <taxon>Saccharomycotina</taxon>
        <taxon>Pichiomycetes</taxon>
        <taxon>Debaryomycetaceae</taxon>
        <taxon>Millerozyma</taxon>
    </lineage>
</organism>
<dbReference type="Proteomes" id="UP000005222">
    <property type="component" value="Chromosome B"/>
</dbReference>
<evidence type="ECO:0000313" key="2">
    <source>
        <dbReference type="EMBL" id="CCE72800.1"/>
    </source>
</evidence>
<name>G8YVB7_PICSO</name>
<protein>
    <submittedName>
        <fullName evidence="2">Piso0_000394 protein</fullName>
    </submittedName>
</protein>
<evidence type="ECO:0000256" key="1">
    <source>
        <dbReference type="SAM" id="MobiDB-lite"/>
    </source>
</evidence>
<gene>
    <name evidence="2" type="primary">Piso0_000394</name>
    <name evidence="2" type="ORF">GNLVRS01_PISO0A08382g</name>
    <name evidence="3" type="ORF">GNLVRS01_PISO0B08449g</name>
</gene>
<dbReference type="InParanoid" id="G8YVB7"/>
<feature type="region of interest" description="Disordered" evidence="1">
    <location>
        <begin position="12"/>
        <end position="57"/>
    </location>
</feature>
<reference evidence="2" key="1">
    <citation type="submission" date="2011-10" db="EMBL/GenBank/DDBJ databases">
        <authorList>
            <person name="Genoscope - CEA"/>
        </authorList>
    </citation>
    <scope>NUCLEOTIDE SEQUENCE</scope>
    <source>
        <strain evidence="2">CBS 7064</strain>
    </source>
</reference>
<accession>G8YVB7</accession>
<sequence length="93" mass="9955">MPAPWSSCVCPHAAEPSGTRQRCPRHLPVSAAKSSRYSSLGPRHDSSGPRGRATGHTKRHCRMFHSLDAPWCVASGPLSDRNCDTAASRGSMA</sequence>
<dbReference type="HOGENOM" id="CLU_2400428_0_0_1"/>
<reference evidence="4" key="2">
    <citation type="journal article" date="2012" name="G3 (Bethesda)">
        <title>Pichia sorbitophila, an interspecies yeast hybrid reveals early steps of genome resolution following polyploidization.</title>
        <authorList>
            <person name="Leh Louis V."/>
            <person name="Despons L."/>
            <person name="Friedrich A."/>
            <person name="Martin T."/>
            <person name="Durrens P."/>
            <person name="Casaregola S."/>
            <person name="Neuveglise C."/>
            <person name="Fairhead C."/>
            <person name="Marck C."/>
            <person name="Cruz J.A."/>
            <person name="Straub M.L."/>
            <person name="Kugler V."/>
            <person name="Sacerdot C."/>
            <person name="Uzunov Z."/>
            <person name="Thierry A."/>
            <person name="Weiss S."/>
            <person name="Bleykasten C."/>
            <person name="De Montigny J."/>
            <person name="Jacques N."/>
            <person name="Jung P."/>
            <person name="Lemaire M."/>
            <person name="Mallet S."/>
            <person name="Morel G."/>
            <person name="Richard G.F."/>
            <person name="Sarkar A."/>
            <person name="Savel G."/>
            <person name="Schacherer J."/>
            <person name="Seret M.L."/>
            <person name="Talla E."/>
            <person name="Samson G."/>
            <person name="Jubin C."/>
            <person name="Poulain J."/>
            <person name="Vacherie B."/>
            <person name="Barbe V."/>
            <person name="Pelletier E."/>
            <person name="Sherman D.J."/>
            <person name="Westhof E."/>
            <person name="Weissenbach J."/>
            <person name="Baret P.V."/>
            <person name="Wincker P."/>
            <person name="Gaillardin C."/>
            <person name="Dujon B."/>
            <person name="Souciet J.L."/>
        </authorList>
    </citation>
    <scope>NUCLEOTIDE SEQUENCE [LARGE SCALE GENOMIC DNA]</scope>
    <source>
        <strain evidence="4">ATCC MYA-4447 / BCRC 22081 / CBS 7064 / NBRC 10061 / NRRL Y-12695</strain>
    </source>
</reference>
<proteinExistence type="predicted"/>
<evidence type="ECO:0000313" key="4">
    <source>
        <dbReference type="Proteomes" id="UP000005222"/>
    </source>
</evidence>
<dbReference type="AlphaFoldDB" id="G8YVB7"/>
<dbReference type="Proteomes" id="UP000005222">
    <property type="component" value="Chromosome A"/>
</dbReference>
<keyword evidence="4" id="KW-1185">Reference proteome</keyword>
<dbReference type="EMBL" id="FO082058">
    <property type="protein sequence ID" value="CCE73361.1"/>
    <property type="molecule type" value="Genomic_DNA"/>
</dbReference>
<evidence type="ECO:0000313" key="3">
    <source>
        <dbReference type="EMBL" id="CCE73361.1"/>
    </source>
</evidence>
<dbReference type="EMBL" id="FO082059">
    <property type="protein sequence ID" value="CCE72800.1"/>
    <property type="molecule type" value="Genomic_DNA"/>
</dbReference>